<name>E3HBD5_ILYPC</name>
<dbReference type="KEGG" id="ipo:Ilyop_1979"/>
<dbReference type="EMBL" id="CP002282">
    <property type="protein sequence ID" value="ADO83750.1"/>
    <property type="molecule type" value="Genomic_DNA"/>
</dbReference>
<keyword evidence="2" id="KW-1185">Reference proteome</keyword>
<organism evidence="1 2">
    <name type="scientific">Ilyobacter polytropus (strain ATCC 51220 / DSM 2926 / LMG 16218 / CuHBu1)</name>
    <dbReference type="NCBI Taxonomy" id="572544"/>
    <lineage>
        <taxon>Bacteria</taxon>
        <taxon>Fusobacteriati</taxon>
        <taxon>Fusobacteriota</taxon>
        <taxon>Fusobacteriia</taxon>
        <taxon>Fusobacteriales</taxon>
        <taxon>Fusobacteriaceae</taxon>
        <taxon>Ilyobacter</taxon>
    </lineage>
</organism>
<dbReference type="HOGENOM" id="CLU_2617246_0_0_0"/>
<protein>
    <submittedName>
        <fullName evidence="1">Uncharacterized protein</fullName>
    </submittedName>
</protein>
<dbReference type="OrthoDB" id="94467at2"/>
<accession>E3HBD5</accession>
<dbReference type="Proteomes" id="UP000006875">
    <property type="component" value="Plasmid pILYOP01"/>
</dbReference>
<geneLocation type="plasmid" evidence="1 2">
    <name>pILYOP01</name>
</geneLocation>
<dbReference type="AlphaFoldDB" id="E3HBD5"/>
<evidence type="ECO:0000313" key="1">
    <source>
        <dbReference type="EMBL" id="ADO83750.1"/>
    </source>
</evidence>
<proteinExistence type="predicted"/>
<keyword evidence="1" id="KW-0614">Plasmid</keyword>
<gene>
    <name evidence="1" type="ordered locus">Ilyop_1979</name>
</gene>
<evidence type="ECO:0000313" key="2">
    <source>
        <dbReference type="Proteomes" id="UP000006875"/>
    </source>
</evidence>
<sequence length="78" mass="9193">MKGVNFKSLPEFFIKEKSGIKNNTVRKDDGGDRFEKLKEIDLSQEILFLRITNSETGEYFERIIRDVSVYGKLFILTW</sequence>
<reference evidence="1 2" key="1">
    <citation type="journal article" date="2010" name="Stand. Genomic Sci.">
        <title>Complete genome sequence of Ilyobacter polytropus type strain (CuHbu1).</title>
        <authorList>
            <person name="Sikorski J."/>
            <person name="Chertkov O."/>
            <person name="Lapidus A."/>
            <person name="Nolan M."/>
            <person name="Lucas S."/>
            <person name="Del Rio T.G."/>
            <person name="Tice H."/>
            <person name="Cheng J.F."/>
            <person name="Tapia R."/>
            <person name="Han C."/>
            <person name="Goodwin L."/>
            <person name="Pitluck S."/>
            <person name="Liolios K."/>
            <person name="Ivanova N."/>
            <person name="Mavromatis K."/>
            <person name="Mikhailova N."/>
            <person name="Pati A."/>
            <person name="Chen A."/>
            <person name="Palaniappan K."/>
            <person name="Land M."/>
            <person name="Hauser L."/>
            <person name="Chang Y.J."/>
            <person name="Jeffries C.D."/>
            <person name="Brambilla E."/>
            <person name="Yasawong M."/>
            <person name="Rohde M."/>
            <person name="Pukall R."/>
            <person name="Spring S."/>
            <person name="Goker M."/>
            <person name="Woyke T."/>
            <person name="Bristow J."/>
            <person name="Eisen J.A."/>
            <person name="Markowitz V."/>
            <person name="Hugenholtz P."/>
            <person name="Kyrpides N.C."/>
            <person name="Klenk H.P."/>
        </authorList>
    </citation>
    <scope>NUCLEOTIDE SEQUENCE [LARGE SCALE GENOMIC DNA]</scope>
    <source>
        <strain evidence="2">ATCC 51220 / DSM 2926 / LMG 16218 / CuHBu1</strain>
        <plasmid evidence="2">pILYOP01</plasmid>
    </source>
</reference>
<dbReference type="RefSeq" id="WP_013388412.1">
    <property type="nucleotide sequence ID" value="NC_014633.1"/>
</dbReference>